<dbReference type="GO" id="GO:0005737">
    <property type="term" value="C:cytoplasm"/>
    <property type="evidence" value="ECO:0007669"/>
    <property type="project" value="TreeGrafter"/>
</dbReference>
<evidence type="ECO:0000313" key="5">
    <source>
        <dbReference type="Proteomes" id="UP000789390"/>
    </source>
</evidence>
<feature type="domain" description="Anti-proliferative protein" evidence="3">
    <location>
        <begin position="1"/>
        <end position="111"/>
    </location>
</feature>
<dbReference type="PRINTS" id="PR00310">
    <property type="entry name" value="ANTIPRLFBTG1"/>
</dbReference>
<sequence length="215" mass="23807">MRVEVTSAANFLVRLLRLNKESAIVSDQQLEVFRAALIETLRIRYQEHWFPEKPCRGSGYRCIRINGKMDPVLAQAGVLVGLPGQFLHRIFPSELTMWIDPREVSYRIGENGSICVLYDEREVEESMRQERNSNNIHNKQNGGGHSASSTPNSSNSPSPSLGGSSSSESSSPSSMDSSSGDPSAGCRESVRSEMEFMMDARNILAFEHLASYVSS</sequence>
<dbReference type="InterPro" id="IPR002087">
    <property type="entry name" value="Anti_prolifrtn"/>
</dbReference>
<dbReference type="AlphaFoldDB" id="A0A8J2RZX1"/>
<dbReference type="InterPro" id="IPR036054">
    <property type="entry name" value="BTG-like_sf"/>
</dbReference>
<dbReference type="InterPro" id="IPR033332">
    <property type="entry name" value="BTG"/>
</dbReference>
<gene>
    <name evidence="4" type="ORF">DGAL_LOCUS15896</name>
</gene>
<dbReference type="GO" id="GO:0005634">
    <property type="term" value="C:nucleus"/>
    <property type="evidence" value="ECO:0007669"/>
    <property type="project" value="TreeGrafter"/>
</dbReference>
<dbReference type="PANTHER" id="PTHR22978:SF22">
    <property type="entry name" value="BTG FAMILY PROTEIN"/>
    <property type="match status" value="1"/>
</dbReference>
<feature type="compositionally biased region" description="Low complexity" evidence="2">
    <location>
        <begin position="146"/>
        <end position="183"/>
    </location>
</feature>
<feature type="region of interest" description="Disordered" evidence="2">
    <location>
        <begin position="126"/>
        <end position="191"/>
    </location>
</feature>
<dbReference type="EMBL" id="CAKKLH010000323">
    <property type="protein sequence ID" value="CAH0112184.1"/>
    <property type="molecule type" value="Genomic_DNA"/>
</dbReference>
<protein>
    <recommendedName>
        <fullName evidence="3">Anti-proliferative protein domain-containing protein</fullName>
    </recommendedName>
</protein>
<reference evidence="4" key="1">
    <citation type="submission" date="2021-11" db="EMBL/GenBank/DDBJ databases">
        <authorList>
            <person name="Schell T."/>
        </authorList>
    </citation>
    <scope>NUCLEOTIDE SEQUENCE</scope>
    <source>
        <strain evidence="4">M5</strain>
    </source>
</reference>
<comment type="similarity">
    <text evidence="1">Belongs to the BTG family.</text>
</comment>
<dbReference type="Gene3D" id="3.90.640.90">
    <property type="entry name" value="Anti-proliferative protein, N-terminal domain"/>
    <property type="match status" value="1"/>
</dbReference>
<comment type="caution">
    <text evidence="4">The sequence shown here is derived from an EMBL/GenBank/DDBJ whole genome shotgun (WGS) entry which is preliminary data.</text>
</comment>
<dbReference type="PANTHER" id="PTHR22978">
    <property type="entry name" value="B-CELL TRANSLOCATION GENE"/>
    <property type="match status" value="1"/>
</dbReference>
<dbReference type="SUPFAM" id="SSF160696">
    <property type="entry name" value="BTG domain-like"/>
    <property type="match status" value="1"/>
</dbReference>
<evidence type="ECO:0000256" key="1">
    <source>
        <dbReference type="ARBA" id="ARBA00007989"/>
    </source>
</evidence>
<dbReference type="Proteomes" id="UP000789390">
    <property type="component" value="Unassembled WGS sequence"/>
</dbReference>
<name>A0A8J2RZX1_9CRUS</name>
<dbReference type="Pfam" id="PF07742">
    <property type="entry name" value="BTG"/>
    <property type="match status" value="1"/>
</dbReference>
<evidence type="ECO:0000259" key="3">
    <source>
        <dbReference type="SMART" id="SM00099"/>
    </source>
</evidence>
<proteinExistence type="inferred from homology"/>
<dbReference type="SMART" id="SM00099">
    <property type="entry name" value="btg1"/>
    <property type="match status" value="1"/>
</dbReference>
<organism evidence="4 5">
    <name type="scientific">Daphnia galeata</name>
    <dbReference type="NCBI Taxonomy" id="27404"/>
    <lineage>
        <taxon>Eukaryota</taxon>
        <taxon>Metazoa</taxon>
        <taxon>Ecdysozoa</taxon>
        <taxon>Arthropoda</taxon>
        <taxon>Crustacea</taxon>
        <taxon>Branchiopoda</taxon>
        <taxon>Diplostraca</taxon>
        <taxon>Cladocera</taxon>
        <taxon>Anomopoda</taxon>
        <taxon>Daphniidae</taxon>
        <taxon>Daphnia</taxon>
    </lineage>
</organism>
<dbReference type="OrthoDB" id="19928at2759"/>
<evidence type="ECO:0000313" key="4">
    <source>
        <dbReference type="EMBL" id="CAH0112184.1"/>
    </source>
</evidence>
<keyword evidence="5" id="KW-1185">Reference proteome</keyword>
<evidence type="ECO:0000256" key="2">
    <source>
        <dbReference type="SAM" id="MobiDB-lite"/>
    </source>
</evidence>
<dbReference type="GO" id="GO:0008285">
    <property type="term" value="P:negative regulation of cell population proliferation"/>
    <property type="evidence" value="ECO:0007669"/>
    <property type="project" value="TreeGrafter"/>
</dbReference>
<dbReference type="FunFam" id="3.90.640.90:FF:000006">
    <property type="entry name" value="Protein BTG1"/>
    <property type="match status" value="1"/>
</dbReference>
<accession>A0A8J2RZX1</accession>